<proteinExistence type="predicted"/>
<evidence type="ECO:0000259" key="9">
    <source>
        <dbReference type="PROSITE" id="PS50097"/>
    </source>
</evidence>
<evidence type="ECO:0000256" key="5">
    <source>
        <dbReference type="ARBA" id="ARBA00022833"/>
    </source>
</evidence>
<dbReference type="FunFam" id="3.30.160.60:FF:001498">
    <property type="entry name" value="Zinc finger protein 404"/>
    <property type="match status" value="1"/>
</dbReference>
<feature type="domain" description="C2H2-type" evidence="10">
    <location>
        <begin position="949"/>
        <end position="976"/>
    </location>
</feature>
<keyword evidence="6" id="KW-0539">Nucleus</keyword>
<organism evidence="11 12">
    <name type="scientific">Owenia fusiformis</name>
    <name type="common">Polychaete worm</name>
    <dbReference type="NCBI Taxonomy" id="6347"/>
    <lineage>
        <taxon>Eukaryota</taxon>
        <taxon>Metazoa</taxon>
        <taxon>Spiralia</taxon>
        <taxon>Lophotrochozoa</taxon>
        <taxon>Annelida</taxon>
        <taxon>Polychaeta</taxon>
        <taxon>Sedentaria</taxon>
        <taxon>Canalipalpata</taxon>
        <taxon>Sabellida</taxon>
        <taxon>Oweniida</taxon>
        <taxon>Oweniidae</taxon>
        <taxon>Owenia</taxon>
    </lineage>
</organism>
<feature type="compositionally biased region" description="Basic and acidic residues" evidence="8">
    <location>
        <begin position="652"/>
        <end position="668"/>
    </location>
</feature>
<dbReference type="Pfam" id="PF00096">
    <property type="entry name" value="zf-C2H2"/>
    <property type="match status" value="2"/>
</dbReference>
<evidence type="ECO:0000313" key="11">
    <source>
        <dbReference type="EMBL" id="CAH1792038.1"/>
    </source>
</evidence>
<dbReference type="InterPro" id="IPR013087">
    <property type="entry name" value="Znf_C2H2_type"/>
</dbReference>
<dbReference type="PANTHER" id="PTHR24394">
    <property type="entry name" value="ZINC FINGER PROTEIN"/>
    <property type="match status" value="1"/>
</dbReference>
<evidence type="ECO:0000256" key="4">
    <source>
        <dbReference type="ARBA" id="ARBA00022771"/>
    </source>
</evidence>
<dbReference type="PROSITE" id="PS00028">
    <property type="entry name" value="ZINC_FINGER_C2H2_1"/>
    <property type="match status" value="3"/>
</dbReference>
<keyword evidence="12" id="KW-1185">Reference proteome</keyword>
<feature type="region of interest" description="Disordered" evidence="8">
    <location>
        <begin position="600"/>
        <end position="691"/>
    </location>
</feature>
<dbReference type="OrthoDB" id="6156909at2759"/>
<dbReference type="PANTHER" id="PTHR24394:SF29">
    <property type="entry name" value="MYONEURIN"/>
    <property type="match status" value="1"/>
</dbReference>
<name>A0A8S4PET9_OWEFU</name>
<accession>A0A8S4PET9</accession>
<feature type="compositionally biased region" description="Acidic residues" evidence="8">
    <location>
        <begin position="669"/>
        <end position="691"/>
    </location>
</feature>
<dbReference type="InterPro" id="IPR011333">
    <property type="entry name" value="SKP1/BTB/POZ_sf"/>
</dbReference>
<dbReference type="Gene3D" id="3.30.710.10">
    <property type="entry name" value="Potassium Channel Kv1.1, Chain A"/>
    <property type="match status" value="1"/>
</dbReference>
<dbReference type="SUPFAM" id="SSF57667">
    <property type="entry name" value="beta-beta-alpha zinc fingers"/>
    <property type="match status" value="2"/>
</dbReference>
<evidence type="ECO:0000259" key="10">
    <source>
        <dbReference type="PROSITE" id="PS50157"/>
    </source>
</evidence>
<comment type="subcellular location">
    <subcellularLocation>
        <location evidence="1">Nucleus</location>
    </subcellularLocation>
</comment>
<dbReference type="GO" id="GO:0005634">
    <property type="term" value="C:nucleus"/>
    <property type="evidence" value="ECO:0007669"/>
    <property type="project" value="UniProtKB-SubCell"/>
</dbReference>
<dbReference type="EMBL" id="CAIIXF020000008">
    <property type="protein sequence ID" value="CAH1792038.1"/>
    <property type="molecule type" value="Genomic_DNA"/>
</dbReference>
<dbReference type="SMART" id="SM00225">
    <property type="entry name" value="BTB"/>
    <property type="match status" value="1"/>
</dbReference>
<dbReference type="Gene3D" id="3.30.160.60">
    <property type="entry name" value="Classic Zinc Finger"/>
    <property type="match status" value="2"/>
</dbReference>
<feature type="compositionally biased region" description="Basic residues" evidence="8">
    <location>
        <begin position="1015"/>
        <end position="1024"/>
    </location>
</feature>
<keyword evidence="3" id="KW-0677">Repeat</keyword>
<keyword evidence="5" id="KW-0862">Zinc</keyword>
<gene>
    <name evidence="11" type="ORF">OFUS_LOCUS17062</name>
</gene>
<evidence type="ECO:0000256" key="2">
    <source>
        <dbReference type="ARBA" id="ARBA00022723"/>
    </source>
</evidence>
<dbReference type="InterPro" id="IPR000210">
    <property type="entry name" value="BTB/POZ_dom"/>
</dbReference>
<evidence type="ECO:0000256" key="7">
    <source>
        <dbReference type="PROSITE-ProRule" id="PRU00042"/>
    </source>
</evidence>
<evidence type="ECO:0000256" key="1">
    <source>
        <dbReference type="ARBA" id="ARBA00004123"/>
    </source>
</evidence>
<dbReference type="Pfam" id="PF00651">
    <property type="entry name" value="BTB"/>
    <property type="match status" value="1"/>
</dbReference>
<dbReference type="GO" id="GO:0000981">
    <property type="term" value="F:DNA-binding transcription factor activity, RNA polymerase II-specific"/>
    <property type="evidence" value="ECO:0007669"/>
    <property type="project" value="TreeGrafter"/>
</dbReference>
<dbReference type="SMART" id="SM00355">
    <property type="entry name" value="ZnF_C2H2"/>
    <property type="match status" value="10"/>
</dbReference>
<dbReference type="PROSITE" id="PS50157">
    <property type="entry name" value="ZINC_FINGER_C2H2_2"/>
    <property type="match status" value="3"/>
</dbReference>
<keyword evidence="2" id="KW-0479">Metal-binding</keyword>
<keyword evidence="4 7" id="KW-0863">Zinc-finger</keyword>
<dbReference type="InterPro" id="IPR036236">
    <property type="entry name" value="Znf_C2H2_sf"/>
</dbReference>
<protein>
    <submittedName>
        <fullName evidence="11">Uncharacterized protein</fullName>
    </submittedName>
</protein>
<dbReference type="AlphaFoldDB" id="A0A8S4PET9"/>
<evidence type="ECO:0000313" key="12">
    <source>
        <dbReference type="Proteomes" id="UP000749559"/>
    </source>
</evidence>
<feature type="domain" description="C2H2-type" evidence="10">
    <location>
        <begin position="977"/>
        <end position="1005"/>
    </location>
</feature>
<feature type="domain" description="BTB" evidence="9">
    <location>
        <begin position="304"/>
        <end position="374"/>
    </location>
</feature>
<dbReference type="PROSITE" id="PS50097">
    <property type="entry name" value="BTB"/>
    <property type="match status" value="1"/>
</dbReference>
<dbReference type="Proteomes" id="UP000749559">
    <property type="component" value="Unassembled WGS sequence"/>
</dbReference>
<feature type="region of interest" description="Disordered" evidence="8">
    <location>
        <begin position="1008"/>
        <end position="1045"/>
    </location>
</feature>
<dbReference type="SUPFAM" id="SSF54695">
    <property type="entry name" value="POZ domain"/>
    <property type="match status" value="1"/>
</dbReference>
<sequence>MKRKWMKVLNASHHRYQVVCSSHFNKDDFCLSSVLQRTFAQEQGLPLTKLRLNTDAVPTLKVERKPSTWQRKQEVDDIIRTYEKESAEKESQLSAMTVNKFRPIVDTTAWSSPTADALTRPSPASDPIVKISPASDPIAKISPASDPIAWINQEADITAVDTTATTATYSHDADTTATASHEADITRASPSLEVDATAMPSHEADITASLAVDATSMPSHEADIKASLTVDATAMPSHEADITASLAVDTTARTSPVPDATTMPTLTCDQRTITNNERWERIVLCNSFRMMKHVAALRHDTSISDMAFRLEDGTTISTHKFIAVAYSSVIKNTIKVSGKKGYNYFTFALDGSSTIEGVNGFLDFIYGCKLHVTNENYDQILHIAELFDVKDLKETLNSIIRDNVKSQNGGVIPPKYIKQENHDEHGLFGEGTNNQGMGNNDMHQAIDHKDIKQEIDENFISTTEEHPWDEYLNRQHQTNDYHAQEETKYKPHYEYLTSENINNDEAEIHKPSIASNATNLIATVRDHTYMSKPKPKTMISLLKDPLIYKSDSKDKYKTMNSLLKEPPINTSDSKECSVATPHQKSFIPCHLQTWDGDDNVSIDGDKLNPEVGGQVKEEPIEENDCTSLEDTLSEEEDDFDYESPSEESEEDLEKREKEEKEDPDWKFDSDEDKVEDECEDNDDNEFFDEEADDRGNKGALFREKYQYDMVVGDFRCGLCQEVLDTKRDRREHAETEHGKYLCPLCDHYSNTLEECNQHKQSHYVFTKTDGDEGIFFCPVCDLKFTSKHVYLAHVTTTHIVKNKSKLVPHAHCVVCDTWIPTKIFRNHMVDEHEIKKCKICDEELDGISGNAIENHLFEQHDVQGYECEICNFTTHSFQGLKRHLVHKHSIDGKPKYFCEKCNKSVSNIFQHTLVNHSLEVFSCEICNKKFKSQEKLDKHKKACKRGEKSSCEVCGKQFTRSDNLVTHMRIHTGEKPYCCEICSERFAQKHSFDWHMESKHSMMKYNFKEKEAMRNRNKKSKRKSSICLESETGSKRKSKKKNSGH</sequence>
<comment type="caution">
    <text evidence="11">The sequence shown here is derived from an EMBL/GenBank/DDBJ whole genome shotgun (WGS) entry which is preliminary data.</text>
</comment>
<feature type="domain" description="C2H2-type" evidence="10">
    <location>
        <begin position="921"/>
        <end position="949"/>
    </location>
</feature>
<feature type="compositionally biased region" description="Acidic residues" evidence="8">
    <location>
        <begin position="631"/>
        <end position="651"/>
    </location>
</feature>
<evidence type="ECO:0000256" key="3">
    <source>
        <dbReference type="ARBA" id="ARBA00022737"/>
    </source>
</evidence>
<dbReference type="GO" id="GO:0008270">
    <property type="term" value="F:zinc ion binding"/>
    <property type="evidence" value="ECO:0007669"/>
    <property type="project" value="UniProtKB-KW"/>
</dbReference>
<reference evidence="11" key="1">
    <citation type="submission" date="2022-03" db="EMBL/GenBank/DDBJ databases">
        <authorList>
            <person name="Martin C."/>
        </authorList>
    </citation>
    <scope>NUCLEOTIDE SEQUENCE</scope>
</reference>
<evidence type="ECO:0000256" key="6">
    <source>
        <dbReference type="ARBA" id="ARBA00023242"/>
    </source>
</evidence>
<evidence type="ECO:0000256" key="8">
    <source>
        <dbReference type="SAM" id="MobiDB-lite"/>
    </source>
</evidence>
<feature type="compositionally biased region" description="Basic residues" evidence="8">
    <location>
        <begin position="1035"/>
        <end position="1045"/>
    </location>
</feature>